<organism evidence="1 2">
    <name type="scientific">Trypanosoma equiperdum</name>
    <dbReference type="NCBI Taxonomy" id="5694"/>
    <lineage>
        <taxon>Eukaryota</taxon>
        <taxon>Discoba</taxon>
        <taxon>Euglenozoa</taxon>
        <taxon>Kinetoplastea</taxon>
        <taxon>Metakinetoplastina</taxon>
        <taxon>Trypanosomatida</taxon>
        <taxon>Trypanosomatidae</taxon>
        <taxon>Trypanosoma</taxon>
    </lineage>
</organism>
<gene>
    <name evidence="1" type="ORF">TEOVI_000119200</name>
</gene>
<evidence type="ECO:0000313" key="2">
    <source>
        <dbReference type="Proteomes" id="UP000195570"/>
    </source>
</evidence>
<dbReference type="AlphaFoldDB" id="A0A1G4IBY1"/>
<protein>
    <submittedName>
        <fullName evidence="1">Nucleoporin Nup109</fullName>
    </submittedName>
</protein>
<comment type="caution">
    <text evidence="1">The sequence shown here is derived from an EMBL/GenBank/DDBJ whole genome shotgun (WGS) entry which is preliminary data.</text>
</comment>
<accession>A0A1G4IBY1</accession>
<evidence type="ECO:0000313" key="1">
    <source>
        <dbReference type="EMBL" id="SCU69626.1"/>
    </source>
</evidence>
<dbReference type="Proteomes" id="UP000195570">
    <property type="component" value="Unassembled WGS sequence"/>
</dbReference>
<name>A0A1G4IBY1_TRYEQ</name>
<dbReference type="RefSeq" id="XP_067080568.1">
    <property type="nucleotide sequence ID" value="XM_067224467.1"/>
</dbReference>
<dbReference type="VEuPathDB" id="TriTrypDB:TEOVI_000119200"/>
<dbReference type="EMBL" id="CZPT02001262">
    <property type="protein sequence ID" value="SCU69626.1"/>
    <property type="molecule type" value="Genomic_DNA"/>
</dbReference>
<sequence length="1001" mass="108661">MAEVRRITTAAVDWASFDAGKVLTVSTGRRGYKSVGNSSGSCVSEARVFSDTGVLLAQAKLPDVPDGGIDAATNSSDVLVCCATHEPDKGQRTTVTFVSGPQVKVHELPRMKRKPKVRRHSVVCIRNGFCDVALYILGTGELFSCTRGQGGCHVRILYDFGNTCPVRILSGRTTAELIVLLDDGCVAVAELYESSDRSILCRITHLLRVSSSATPTHAAFAGGSALWVMCDDYSLCAYWFPPNVRGGAMMAVDEEVADCSVTPVRLLDEQLSVPAGSEDVGRIFLAGESRAYGIHLAVQTPVSVNFSSLPLHSSGGPGTLPTVGGWSHSVFVWSGHIHDLAFRQRAYELLVQNELGSSSLNIISLRQNASVLIFGDLNNKQLCHQVVCAAPTQLAGLREECESLVRELETEAAVVRDQHSVESAIRKLLDLQHCMVATLHRERELNRDLMSYQSISMHLIRRLHIVYIRLSVYQFLHTVGAQECLDVPLREALGLDGIRQQVCTLQTELRKQFQQEFDLLEPASSMEALKLWGSEGSAPSMCIDAILSHVNCTDGAPLRSIVQQVASLKPEIALLVLYCTFTGPHCYHDYEKRSARVQFLSTFCLPASVDSWAYLAYAADHCICPTLPAREIGSPPFLDIIPGILSGLTHSGAYESVFHLIGSTLAITTVGTLPSSVAVKLLYLAYKRGSTAVLETLFRRSDGTPWHCVATRVLAWAALQTADIKIFSGLIKPQSPEEEIVETVLRRFPDPAAADVLRLDFYILMQRYADALQVCERITANCSVDAQKLQVVASHLRSLMPNGNVSYSHRPSMEGRCDEMFSAVGGQAGSVVLSTKAAFAPPHTATLSICPLQNEEQQLEEDVARAASRISALRHEGRPLDIIVFGNSQSRSSANAVPASSVSVAETQETNVVSHGQERAPECLSPVSGAHLGNDSISTLDGSLLTQAPATSGSAAVAETVTFSVGSATQREQLYCEAILKRSKKPCGRVRPCEYHDRVRK</sequence>
<dbReference type="GeneID" id="92375132"/>
<reference evidence="1" key="1">
    <citation type="submission" date="2016-09" db="EMBL/GenBank/DDBJ databases">
        <authorList>
            <person name="Hebert L."/>
            <person name="Moumen B."/>
        </authorList>
    </citation>
    <scope>NUCLEOTIDE SEQUENCE [LARGE SCALE GENOMIC DNA]</scope>
    <source>
        <strain evidence="1">OVI</strain>
    </source>
</reference>
<keyword evidence="2" id="KW-1185">Reference proteome</keyword>
<proteinExistence type="predicted"/>